<evidence type="ECO:0000259" key="5">
    <source>
        <dbReference type="PROSITE" id="PS51634"/>
    </source>
</evidence>
<dbReference type="AlphaFoldDB" id="A0A1E5VTQ6"/>
<feature type="compositionally biased region" description="Low complexity" evidence="4">
    <location>
        <begin position="1"/>
        <end position="17"/>
    </location>
</feature>
<feature type="compositionally biased region" description="Polar residues" evidence="4">
    <location>
        <begin position="402"/>
        <end position="426"/>
    </location>
</feature>
<sequence length="426" mass="46716">MEQEKNQQPPQQQQPKPAILAATGEMKAPAVAPQQPKPAAPAMPVSRQWPMAINPPSTEAKSVTPKKKKHCNCRNSKCLKMYCECFQEQQFCDGCNCTNCGNIVGNEKARKEAINAIIQRNPFAFQPKIENGPSTHNVRKDNSGAVPLVPKHNKGCHCKKSGCLKKYCECYQANVLCSKNCRCMDCKNFEGSEERKALIQGDYASDGNQVQQATSMALNGTIGSSGYNCSPVRRKRSHEDALDNKVDGATAEKEFHVNGGLSNGNCKQQELKEASPMDILIRGCSDQPNINEMDSHWSDTSKDSRPASPTTQALMCDEQETSFGNDYRCSFPSASCDQDISEIKSAQENLVFTGLREYLRVIITRGKINEHKSSSEAATESDGRQHHGAIPAFAPREVGENIPSSNGIETPGINQQSTPNDGSERQ</sequence>
<feature type="region of interest" description="Disordered" evidence="4">
    <location>
        <begin position="1"/>
        <end position="43"/>
    </location>
</feature>
<comment type="caution">
    <text evidence="6">The sequence shown here is derived from an EMBL/GenBank/DDBJ whole genome shotgun (WGS) entry which is preliminary data.</text>
</comment>
<organism evidence="6 7">
    <name type="scientific">Dichanthelium oligosanthes</name>
    <dbReference type="NCBI Taxonomy" id="888268"/>
    <lineage>
        <taxon>Eukaryota</taxon>
        <taxon>Viridiplantae</taxon>
        <taxon>Streptophyta</taxon>
        <taxon>Embryophyta</taxon>
        <taxon>Tracheophyta</taxon>
        <taxon>Spermatophyta</taxon>
        <taxon>Magnoliopsida</taxon>
        <taxon>Liliopsida</taxon>
        <taxon>Poales</taxon>
        <taxon>Poaceae</taxon>
        <taxon>PACMAD clade</taxon>
        <taxon>Panicoideae</taxon>
        <taxon>Panicodae</taxon>
        <taxon>Paniceae</taxon>
        <taxon>Dichantheliinae</taxon>
        <taxon>Dichanthelium</taxon>
    </lineage>
</organism>
<evidence type="ECO:0000256" key="1">
    <source>
        <dbReference type="ARBA" id="ARBA00004123"/>
    </source>
</evidence>
<dbReference type="PANTHER" id="PTHR12446:SF35">
    <property type="entry name" value="OS02G0274600 PROTEIN"/>
    <property type="match status" value="1"/>
</dbReference>
<dbReference type="Proteomes" id="UP000095767">
    <property type="component" value="Unassembled WGS sequence"/>
</dbReference>
<keyword evidence="3" id="KW-0539">Nucleus</keyword>
<gene>
    <name evidence="6" type="ORF">BAE44_0010492</name>
</gene>
<reference evidence="6 7" key="1">
    <citation type="submission" date="2016-09" db="EMBL/GenBank/DDBJ databases">
        <title>The draft genome of Dichanthelium oligosanthes: A C3 panicoid grass species.</title>
        <authorList>
            <person name="Studer A.J."/>
            <person name="Schnable J.C."/>
            <person name="Brutnell T.P."/>
        </authorList>
    </citation>
    <scope>NUCLEOTIDE SEQUENCE [LARGE SCALE GENOMIC DNA]</scope>
    <source>
        <strain evidence="7">cv. Kellogg 1175</strain>
        <tissue evidence="6">Leaf</tissue>
    </source>
</reference>
<dbReference type="Pfam" id="PF03638">
    <property type="entry name" value="TCR"/>
    <property type="match status" value="2"/>
</dbReference>
<feature type="region of interest" description="Disordered" evidence="4">
    <location>
        <begin position="371"/>
        <end position="426"/>
    </location>
</feature>
<feature type="domain" description="CRC" evidence="5">
    <location>
        <begin position="67"/>
        <end position="191"/>
    </location>
</feature>
<dbReference type="InterPro" id="IPR033467">
    <property type="entry name" value="Tesmin/TSO1-like_CXC"/>
</dbReference>
<dbReference type="SMART" id="SM01114">
    <property type="entry name" value="CXC"/>
    <property type="match status" value="2"/>
</dbReference>
<proteinExistence type="inferred from homology"/>
<dbReference type="GO" id="GO:0006355">
    <property type="term" value="P:regulation of DNA-templated transcription"/>
    <property type="evidence" value="ECO:0007669"/>
    <property type="project" value="TreeGrafter"/>
</dbReference>
<accession>A0A1E5VTQ6</accession>
<evidence type="ECO:0000256" key="3">
    <source>
        <dbReference type="ARBA" id="ARBA00023242"/>
    </source>
</evidence>
<dbReference type="GO" id="GO:0005634">
    <property type="term" value="C:nucleus"/>
    <property type="evidence" value="ECO:0007669"/>
    <property type="project" value="UniProtKB-SubCell"/>
</dbReference>
<dbReference type="PANTHER" id="PTHR12446">
    <property type="entry name" value="TESMIN/TSO1-RELATED"/>
    <property type="match status" value="1"/>
</dbReference>
<dbReference type="EMBL" id="LWDX02029912">
    <property type="protein sequence ID" value="OEL28490.1"/>
    <property type="molecule type" value="Genomic_DNA"/>
</dbReference>
<dbReference type="OrthoDB" id="6283463at2759"/>
<evidence type="ECO:0000313" key="6">
    <source>
        <dbReference type="EMBL" id="OEL28490.1"/>
    </source>
</evidence>
<comment type="similarity">
    <text evidence="2">Belongs to the lin-54 family.</text>
</comment>
<dbReference type="InterPro" id="IPR005172">
    <property type="entry name" value="CRC"/>
</dbReference>
<dbReference type="InterPro" id="IPR028307">
    <property type="entry name" value="Lin-54_fam"/>
</dbReference>
<protein>
    <submittedName>
        <fullName evidence="6">Protein tesmin/TSO1-like CXC 5</fullName>
    </submittedName>
</protein>
<evidence type="ECO:0000256" key="4">
    <source>
        <dbReference type="SAM" id="MobiDB-lite"/>
    </source>
</evidence>
<dbReference type="STRING" id="888268.A0A1E5VTQ6"/>
<evidence type="ECO:0000256" key="2">
    <source>
        <dbReference type="ARBA" id="ARBA00007267"/>
    </source>
</evidence>
<dbReference type="PROSITE" id="PS51634">
    <property type="entry name" value="CRC"/>
    <property type="match status" value="1"/>
</dbReference>
<keyword evidence="7" id="KW-1185">Reference proteome</keyword>
<comment type="subcellular location">
    <subcellularLocation>
        <location evidence="1">Nucleus</location>
    </subcellularLocation>
</comment>
<evidence type="ECO:0000313" key="7">
    <source>
        <dbReference type="Proteomes" id="UP000095767"/>
    </source>
</evidence>
<name>A0A1E5VTQ6_9POAL</name>